<gene>
    <name evidence="3" type="ORF">SAMN06296427_1231</name>
</gene>
<organism evidence="3 4">
    <name type="scientific">Moheibacter sediminis</name>
    <dbReference type="NCBI Taxonomy" id="1434700"/>
    <lineage>
        <taxon>Bacteria</taxon>
        <taxon>Pseudomonadati</taxon>
        <taxon>Bacteroidota</taxon>
        <taxon>Flavobacteriia</taxon>
        <taxon>Flavobacteriales</taxon>
        <taxon>Weeksellaceae</taxon>
        <taxon>Moheibacter</taxon>
    </lineage>
</organism>
<dbReference type="PROSITE" id="PS50093">
    <property type="entry name" value="PKD"/>
    <property type="match status" value="1"/>
</dbReference>
<dbReference type="SUPFAM" id="SSF49299">
    <property type="entry name" value="PKD domain"/>
    <property type="match status" value="1"/>
</dbReference>
<dbReference type="STRING" id="1434700.SAMN06296427_1231"/>
<name>A0A1W2D7S4_9FLAO</name>
<dbReference type="Gene3D" id="2.130.10.10">
    <property type="entry name" value="YVTN repeat-like/Quinoprotein amine dehydrogenase"/>
    <property type="match status" value="1"/>
</dbReference>
<dbReference type="InterPro" id="IPR000601">
    <property type="entry name" value="PKD_dom"/>
</dbReference>
<feature type="non-terminal residue" evidence="3">
    <location>
        <position position="485"/>
    </location>
</feature>
<dbReference type="RefSeq" id="WP_084019075.1">
    <property type="nucleotide sequence ID" value="NZ_FWXS01000023.1"/>
</dbReference>
<proteinExistence type="predicted"/>
<evidence type="ECO:0000313" key="3">
    <source>
        <dbReference type="EMBL" id="SMC93152.1"/>
    </source>
</evidence>
<keyword evidence="1" id="KW-0732">Signal</keyword>
<accession>A0A1W2D7S4</accession>
<evidence type="ECO:0000259" key="2">
    <source>
        <dbReference type="PROSITE" id="PS50093"/>
    </source>
</evidence>
<evidence type="ECO:0000256" key="1">
    <source>
        <dbReference type="SAM" id="SignalP"/>
    </source>
</evidence>
<reference evidence="3 4" key="1">
    <citation type="submission" date="2017-04" db="EMBL/GenBank/DDBJ databases">
        <authorList>
            <person name="Afonso C.L."/>
            <person name="Miller P.J."/>
            <person name="Scott M.A."/>
            <person name="Spackman E."/>
            <person name="Goraichik I."/>
            <person name="Dimitrov K.M."/>
            <person name="Suarez D.L."/>
            <person name="Swayne D.E."/>
        </authorList>
    </citation>
    <scope>NUCLEOTIDE SEQUENCE [LARGE SCALE GENOMIC DNA]</scope>
    <source>
        <strain evidence="3 4">CGMCC 1.12708</strain>
    </source>
</reference>
<dbReference type="Proteomes" id="UP000192393">
    <property type="component" value="Unassembled WGS sequence"/>
</dbReference>
<feature type="domain" description="PKD" evidence="2">
    <location>
        <begin position="396"/>
        <end position="443"/>
    </location>
</feature>
<feature type="chain" id="PRO_5012122349" description="PKD domain-containing protein" evidence="1">
    <location>
        <begin position="19"/>
        <end position="485"/>
    </location>
</feature>
<dbReference type="AlphaFoldDB" id="A0A1W2D7S4"/>
<dbReference type="InterPro" id="IPR035986">
    <property type="entry name" value="PKD_dom_sf"/>
</dbReference>
<dbReference type="OrthoDB" id="9765926at2"/>
<feature type="signal peptide" evidence="1">
    <location>
        <begin position="1"/>
        <end position="18"/>
    </location>
</feature>
<dbReference type="Pfam" id="PF18911">
    <property type="entry name" value="PKD_4"/>
    <property type="match status" value="1"/>
</dbReference>
<protein>
    <recommendedName>
        <fullName evidence="2">PKD domain-containing protein</fullName>
    </recommendedName>
</protein>
<dbReference type="InterPro" id="IPR015943">
    <property type="entry name" value="WD40/YVTN_repeat-like_dom_sf"/>
</dbReference>
<dbReference type="SUPFAM" id="SSF50974">
    <property type="entry name" value="Nitrous oxide reductase, N-terminal domain"/>
    <property type="match status" value="1"/>
</dbReference>
<sequence length="485" mass="53022">MRNIYKIIFILLSFGLQAQLQTAHWYFGQNAGLDFSSGSPVAVTDGQINTVEGSTTYSDNDGNLIFYTDGQTVYNRNHSIMVGGTGLMGHESSTQSAIIIPKPDSPDIYYIFTIWNSNGLRYNVVDMSQDGGNGAVIEKNTFLMSLTGMGGSEKLTAATIAGCSGYWVLTHFIGSFYAFSVTSAGVSLQPVISTIGIQSYFPIQGAGHIKLSPNGKKLAVAHRDFYNNVGGLGLYDFDNSSGTVSNEQLIYTPNQANKRRYYGVEFSPDNNVLYATCEADNTSGTKNLLEQYDLTNISIVNSRYIIDSWDGVVSGALQLGLNNKIYHVRWSEYLAVINNPNEVYNNGTGAHPDYVINGVYLAGRSSTHGLPPFITSLFYAGIMINGINNLGEYCKQELNFTYCHNGGEIDSILWDFGDGTTSSLENPVHTYEPGTYTLKLQLTIGGIPYTTEEIITIHPLPVAFDAELEECLDFSGNAEFDLTES</sequence>
<evidence type="ECO:0000313" key="4">
    <source>
        <dbReference type="Proteomes" id="UP000192393"/>
    </source>
</evidence>
<dbReference type="Gene3D" id="2.60.40.10">
    <property type="entry name" value="Immunoglobulins"/>
    <property type="match status" value="1"/>
</dbReference>
<keyword evidence="4" id="KW-1185">Reference proteome</keyword>
<dbReference type="InterPro" id="IPR011045">
    <property type="entry name" value="N2O_reductase_N"/>
</dbReference>
<dbReference type="CDD" id="cd00146">
    <property type="entry name" value="PKD"/>
    <property type="match status" value="1"/>
</dbReference>
<dbReference type="EMBL" id="FWXS01000023">
    <property type="protein sequence ID" value="SMC93152.1"/>
    <property type="molecule type" value="Genomic_DNA"/>
</dbReference>
<dbReference type="InterPro" id="IPR013783">
    <property type="entry name" value="Ig-like_fold"/>
</dbReference>